<comment type="cofactor">
    <cofactor evidence="1">
        <name>Mg(2+)</name>
        <dbReference type="ChEBI" id="CHEBI:18420"/>
    </cofactor>
</comment>
<feature type="domain" description="DNA helicase Pif1-like DEAD-box helicase" evidence="2">
    <location>
        <begin position="4"/>
        <end position="68"/>
    </location>
</feature>
<evidence type="ECO:0000313" key="4">
    <source>
        <dbReference type="WBParaSite" id="PDA_v2.g29895.t1"/>
    </source>
</evidence>
<evidence type="ECO:0000259" key="2">
    <source>
        <dbReference type="Pfam" id="PF05970"/>
    </source>
</evidence>
<organism evidence="3 4">
    <name type="scientific">Panagrolaimus davidi</name>
    <dbReference type="NCBI Taxonomy" id="227884"/>
    <lineage>
        <taxon>Eukaryota</taxon>
        <taxon>Metazoa</taxon>
        <taxon>Ecdysozoa</taxon>
        <taxon>Nematoda</taxon>
        <taxon>Chromadorea</taxon>
        <taxon>Rhabditida</taxon>
        <taxon>Tylenchina</taxon>
        <taxon>Panagrolaimomorpha</taxon>
        <taxon>Panagrolaimoidea</taxon>
        <taxon>Panagrolaimidae</taxon>
        <taxon>Panagrolaimus</taxon>
    </lineage>
</organism>
<keyword evidence="1" id="KW-0234">DNA repair</keyword>
<reference evidence="4" key="1">
    <citation type="submission" date="2022-11" db="UniProtKB">
        <authorList>
            <consortium name="WormBaseParasite"/>
        </authorList>
    </citation>
    <scope>IDENTIFICATION</scope>
</reference>
<dbReference type="InterPro" id="IPR010285">
    <property type="entry name" value="DNA_helicase_pif1-like_DEAD"/>
</dbReference>
<keyword evidence="1" id="KW-0547">Nucleotide-binding</keyword>
<comment type="catalytic activity">
    <reaction evidence="1">
        <text>ATP + H2O = ADP + phosphate + H(+)</text>
        <dbReference type="Rhea" id="RHEA:13065"/>
        <dbReference type="ChEBI" id="CHEBI:15377"/>
        <dbReference type="ChEBI" id="CHEBI:15378"/>
        <dbReference type="ChEBI" id="CHEBI:30616"/>
        <dbReference type="ChEBI" id="CHEBI:43474"/>
        <dbReference type="ChEBI" id="CHEBI:456216"/>
        <dbReference type="EC" id="5.6.2.3"/>
    </reaction>
</comment>
<keyword evidence="1" id="KW-0227">DNA damage</keyword>
<comment type="similarity">
    <text evidence="1">Belongs to the helicase family.</text>
</comment>
<dbReference type="GO" id="GO:0006281">
    <property type="term" value="P:DNA repair"/>
    <property type="evidence" value="ECO:0007669"/>
    <property type="project" value="UniProtKB-KW"/>
</dbReference>
<keyword evidence="3" id="KW-1185">Reference proteome</keyword>
<dbReference type="Proteomes" id="UP000887578">
    <property type="component" value="Unplaced"/>
</dbReference>
<dbReference type="GO" id="GO:0016787">
    <property type="term" value="F:hydrolase activity"/>
    <property type="evidence" value="ECO:0007669"/>
    <property type="project" value="UniProtKB-KW"/>
</dbReference>
<keyword evidence="1" id="KW-0378">Hydrolase</keyword>
<accession>A0A914QEW5</accession>
<dbReference type="GO" id="GO:0006310">
    <property type="term" value="P:DNA recombination"/>
    <property type="evidence" value="ECO:0007669"/>
    <property type="project" value="UniProtKB-KW"/>
</dbReference>
<dbReference type="WBParaSite" id="PDA_v2.g29895.t1">
    <property type="protein sequence ID" value="PDA_v2.g29895.t1"/>
    <property type="gene ID" value="PDA_v2.g29895"/>
</dbReference>
<keyword evidence="1" id="KW-0233">DNA recombination</keyword>
<dbReference type="GO" id="GO:0005524">
    <property type="term" value="F:ATP binding"/>
    <property type="evidence" value="ECO:0007669"/>
    <property type="project" value="UniProtKB-KW"/>
</dbReference>
<dbReference type="EC" id="5.6.2.3" evidence="1"/>
<evidence type="ECO:0000313" key="3">
    <source>
        <dbReference type="Proteomes" id="UP000887578"/>
    </source>
</evidence>
<keyword evidence="1" id="KW-0067">ATP-binding</keyword>
<dbReference type="Pfam" id="PF05970">
    <property type="entry name" value="PIF1"/>
    <property type="match status" value="1"/>
</dbReference>
<proteinExistence type="inferred from homology"/>
<protein>
    <recommendedName>
        <fullName evidence="1">ATP-dependent DNA helicase</fullName>
        <ecNumber evidence="1">5.6.2.3</ecNumber>
    </recommendedName>
</protein>
<keyword evidence="1" id="KW-0347">Helicase</keyword>
<sequence length="114" mass="13037">MCFIGGDWKQLAPVVPKGNPEAVIDASIKKWDEYVHCKQTELQKNMRVNEDEIGFIQELKHIGNGDIEGYSNHIKGTNLIKADEENIAKNALDLMNFCYEPQWLAEPEKYANEL</sequence>
<name>A0A914QEW5_9BILA</name>
<dbReference type="AlphaFoldDB" id="A0A914QEW5"/>
<dbReference type="GO" id="GO:0043139">
    <property type="term" value="F:5'-3' DNA helicase activity"/>
    <property type="evidence" value="ECO:0007669"/>
    <property type="project" value="UniProtKB-EC"/>
</dbReference>
<dbReference type="GO" id="GO:0000723">
    <property type="term" value="P:telomere maintenance"/>
    <property type="evidence" value="ECO:0007669"/>
    <property type="project" value="InterPro"/>
</dbReference>
<evidence type="ECO:0000256" key="1">
    <source>
        <dbReference type="RuleBase" id="RU363044"/>
    </source>
</evidence>